<dbReference type="OrthoDB" id="5535068at2759"/>
<accession>A0A0L6VPU1</accession>
<dbReference type="AlphaFoldDB" id="A0A0L6VPU1"/>
<reference evidence="2 3" key="1">
    <citation type="submission" date="2015-08" db="EMBL/GenBank/DDBJ databases">
        <title>Next Generation Sequencing and Analysis of the Genome of Puccinia sorghi L Schw, the Causal Agent of Maize Common Rust.</title>
        <authorList>
            <person name="Rochi L."/>
            <person name="Burguener G."/>
            <person name="Darino M."/>
            <person name="Turjanski A."/>
            <person name="Kreff E."/>
            <person name="Dieguez M.J."/>
            <person name="Sacco F."/>
        </authorList>
    </citation>
    <scope>NUCLEOTIDE SEQUENCE [LARGE SCALE GENOMIC DNA]</scope>
    <source>
        <strain evidence="2 3">RO10H11247</strain>
    </source>
</reference>
<dbReference type="EMBL" id="LAVV01002543">
    <property type="protein sequence ID" value="KNZ62738.1"/>
    <property type="molecule type" value="Genomic_DNA"/>
</dbReference>
<comment type="caution">
    <text evidence="2">The sequence shown here is derived from an EMBL/GenBank/DDBJ whole genome shotgun (WGS) entry which is preliminary data.</text>
</comment>
<feature type="compositionally biased region" description="Basic and acidic residues" evidence="1">
    <location>
        <begin position="19"/>
        <end position="36"/>
    </location>
</feature>
<feature type="region of interest" description="Disordered" evidence="1">
    <location>
        <begin position="17"/>
        <end position="39"/>
    </location>
</feature>
<sequence length="477" mass="54792">MRKEDFQATAQLTTYISRSVKEKGQGGKHTERENKQKPQHVACQLPFMIRDRKVSEAIKNIEGHKSRDWELLMKEYDENSIQFKILSYLKNMGYENVNTESRNSLWNAISRQMRREVEKELAHNRRLQQMKDGKGLIPKLDGLKEYVEASLSILALWEQNPKWELIQQKKGGSKAKSSSLIQFRMQLNFYSNRDLTIISPIENPYLLTPKRSQEEGNKANAIEAPPMRMPTMIWVTANTATRQQGKGTHLQHHLKIRKLTTSHWWQIIEDLAILGWVEGDSDDRSSNSSGNKETDKKSGKETEKNAKLRGGGGLRKKILKQILNFKLEELLLIEPKFIQEFQNFSKDEVMVMGHGQNLETSNHRYFEADKVIERGCHQSPEKTLKYATPLGFVNMTINGRKLRELVDSGAELNIMPEEVALRLELIKREISMNITGIFAKNFFIVCGNMYIVLGRSTGASEVVTVQGRNTKLTLSDK</sequence>
<gene>
    <name evidence="2" type="ORF">VP01_1228g8</name>
</gene>
<dbReference type="Proteomes" id="UP000037035">
    <property type="component" value="Unassembled WGS sequence"/>
</dbReference>
<dbReference type="VEuPathDB" id="FungiDB:VP01_1228g8"/>
<keyword evidence="3" id="KW-1185">Reference proteome</keyword>
<dbReference type="SUPFAM" id="SSF50630">
    <property type="entry name" value="Acid proteases"/>
    <property type="match status" value="1"/>
</dbReference>
<dbReference type="InterPro" id="IPR021109">
    <property type="entry name" value="Peptidase_aspartic_dom_sf"/>
</dbReference>
<feature type="region of interest" description="Disordered" evidence="1">
    <location>
        <begin position="280"/>
        <end position="308"/>
    </location>
</feature>
<organism evidence="2 3">
    <name type="scientific">Puccinia sorghi</name>
    <dbReference type="NCBI Taxonomy" id="27349"/>
    <lineage>
        <taxon>Eukaryota</taxon>
        <taxon>Fungi</taxon>
        <taxon>Dikarya</taxon>
        <taxon>Basidiomycota</taxon>
        <taxon>Pucciniomycotina</taxon>
        <taxon>Pucciniomycetes</taxon>
        <taxon>Pucciniales</taxon>
        <taxon>Pucciniaceae</taxon>
        <taxon>Puccinia</taxon>
    </lineage>
</organism>
<dbReference type="Gene3D" id="2.40.70.10">
    <property type="entry name" value="Acid Proteases"/>
    <property type="match status" value="1"/>
</dbReference>
<evidence type="ECO:0000313" key="2">
    <source>
        <dbReference type="EMBL" id="KNZ62738.1"/>
    </source>
</evidence>
<protein>
    <submittedName>
        <fullName evidence="2">Uncharacterized protein</fullName>
    </submittedName>
</protein>
<evidence type="ECO:0000313" key="3">
    <source>
        <dbReference type="Proteomes" id="UP000037035"/>
    </source>
</evidence>
<feature type="compositionally biased region" description="Basic and acidic residues" evidence="1">
    <location>
        <begin position="292"/>
        <end position="306"/>
    </location>
</feature>
<proteinExistence type="predicted"/>
<name>A0A0L6VPU1_9BASI</name>
<evidence type="ECO:0000256" key="1">
    <source>
        <dbReference type="SAM" id="MobiDB-lite"/>
    </source>
</evidence>